<proteinExistence type="predicted"/>
<evidence type="ECO:0000313" key="2">
    <source>
        <dbReference type="Proteomes" id="UP000291485"/>
    </source>
</evidence>
<protein>
    <submittedName>
        <fullName evidence="1">Uncharacterized protein</fullName>
    </submittedName>
</protein>
<dbReference type="EMBL" id="SJSN01000011">
    <property type="protein sequence ID" value="TCD07020.1"/>
    <property type="molecule type" value="Genomic_DNA"/>
</dbReference>
<accession>A0A4R0P1K7</accession>
<sequence>MLKSGYRCQSGLFMQFEVVSKPPKPDQSEMPILHWQKRERGGYNLKATQTAFSKKRLLIKEKPFV</sequence>
<dbReference type="Proteomes" id="UP000291485">
    <property type="component" value="Unassembled WGS sequence"/>
</dbReference>
<comment type="caution">
    <text evidence="1">The sequence shown here is derived from an EMBL/GenBank/DDBJ whole genome shotgun (WGS) entry which is preliminary data.</text>
</comment>
<organism evidence="1 2">
    <name type="scientific">Pedobacter frigidisoli</name>
    <dbReference type="NCBI Taxonomy" id="2530455"/>
    <lineage>
        <taxon>Bacteria</taxon>
        <taxon>Pseudomonadati</taxon>
        <taxon>Bacteroidota</taxon>
        <taxon>Sphingobacteriia</taxon>
        <taxon>Sphingobacteriales</taxon>
        <taxon>Sphingobacteriaceae</taxon>
        <taxon>Pedobacter</taxon>
    </lineage>
</organism>
<reference evidence="1 2" key="1">
    <citation type="submission" date="2019-02" db="EMBL/GenBank/DDBJ databases">
        <title>Pedobacter sp. RP-3-11 sp. nov., isolated from Arctic soil.</title>
        <authorList>
            <person name="Dahal R.H."/>
        </authorList>
    </citation>
    <scope>NUCLEOTIDE SEQUENCE [LARGE SCALE GENOMIC DNA]</scope>
    <source>
        <strain evidence="1 2">RP-3-11</strain>
    </source>
</reference>
<evidence type="ECO:0000313" key="1">
    <source>
        <dbReference type="EMBL" id="TCD07020.1"/>
    </source>
</evidence>
<gene>
    <name evidence="1" type="ORF">EZ449_14605</name>
</gene>
<name>A0A4R0P1K7_9SPHI</name>
<dbReference type="RefSeq" id="WP_131560096.1">
    <property type="nucleotide sequence ID" value="NZ_SJSN01000011.1"/>
</dbReference>
<keyword evidence="2" id="KW-1185">Reference proteome</keyword>
<dbReference type="AlphaFoldDB" id="A0A4R0P1K7"/>